<dbReference type="EMBL" id="FXUG01000001">
    <property type="protein sequence ID" value="SMP41601.1"/>
    <property type="molecule type" value="Genomic_DNA"/>
</dbReference>
<evidence type="ECO:0000256" key="1">
    <source>
        <dbReference type="SAM" id="Coils"/>
    </source>
</evidence>
<evidence type="ECO:0000256" key="2">
    <source>
        <dbReference type="SAM" id="MobiDB-lite"/>
    </source>
</evidence>
<organism evidence="4 5">
    <name type="scientific">Neorhodopirellula lusitana</name>
    <dbReference type="NCBI Taxonomy" id="445327"/>
    <lineage>
        <taxon>Bacteria</taxon>
        <taxon>Pseudomonadati</taxon>
        <taxon>Planctomycetota</taxon>
        <taxon>Planctomycetia</taxon>
        <taxon>Pirellulales</taxon>
        <taxon>Pirellulaceae</taxon>
        <taxon>Neorhodopirellula</taxon>
    </lineage>
</organism>
<evidence type="ECO:0000313" key="5">
    <source>
        <dbReference type="Proteomes" id="UP001158067"/>
    </source>
</evidence>
<feature type="coiled-coil region" evidence="1">
    <location>
        <begin position="9"/>
        <end position="43"/>
    </location>
</feature>
<reference evidence="4 5" key="1">
    <citation type="submission" date="2017-05" db="EMBL/GenBank/DDBJ databases">
        <authorList>
            <person name="Varghese N."/>
            <person name="Submissions S."/>
        </authorList>
    </citation>
    <scope>NUCLEOTIDE SEQUENCE [LARGE SCALE GENOMIC DNA]</scope>
    <source>
        <strain evidence="4 5">DSM 25457</strain>
    </source>
</reference>
<dbReference type="RefSeq" id="WP_283430835.1">
    <property type="nucleotide sequence ID" value="NZ_FXUG01000001.1"/>
</dbReference>
<dbReference type="InterPro" id="IPR041657">
    <property type="entry name" value="HTH_17"/>
</dbReference>
<keyword evidence="1" id="KW-0175">Coiled coil</keyword>
<proteinExistence type="predicted"/>
<protein>
    <submittedName>
        <fullName evidence="4">Helix-turn-helix domain-containing protein</fullName>
    </submittedName>
</protein>
<gene>
    <name evidence="4" type="ORF">SAMN06265222_101621</name>
</gene>
<comment type="caution">
    <text evidence="4">The sequence shown here is derived from an EMBL/GenBank/DDBJ whole genome shotgun (WGS) entry which is preliminary data.</text>
</comment>
<accession>A0ABY1PQC8</accession>
<keyword evidence="5" id="KW-1185">Reference proteome</keyword>
<feature type="domain" description="Helix-turn-helix" evidence="3">
    <location>
        <begin position="115"/>
        <end position="166"/>
    </location>
</feature>
<dbReference type="Proteomes" id="UP001158067">
    <property type="component" value="Unassembled WGS sequence"/>
</dbReference>
<evidence type="ECO:0000313" key="4">
    <source>
        <dbReference type="EMBL" id="SMP41601.1"/>
    </source>
</evidence>
<feature type="compositionally biased region" description="Low complexity" evidence="2">
    <location>
        <begin position="178"/>
        <end position="187"/>
    </location>
</feature>
<feature type="compositionally biased region" description="Basic residues" evidence="2">
    <location>
        <begin position="166"/>
        <end position="177"/>
    </location>
</feature>
<name>A0ABY1PQC8_9BACT</name>
<sequence>MSTAIINSYRDLLRQHAEAEKRVVELKAEIQLHEKQMELAAIAGRCTVGSQLAGHLAFIEEYREELTPNDQGRFALEDQESKGVSGHSEISGSLLSRTVDTGKLGKRKSDALAVTPAAVAEMLSVKVEHVYQLITSKQLKASNISTGKKAVWRIQVSEVESFLARRQTKGSSVRRRSTQSSSIPEYV</sequence>
<evidence type="ECO:0000259" key="3">
    <source>
        <dbReference type="Pfam" id="PF12728"/>
    </source>
</evidence>
<feature type="region of interest" description="Disordered" evidence="2">
    <location>
        <begin position="166"/>
        <end position="187"/>
    </location>
</feature>
<dbReference type="Pfam" id="PF12728">
    <property type="entry name" value="HTH_17"/>
    <property type="match status" value="1"/>
</dbReference>